<feature type="transmembrane region" description="Helical" evidence="7">
    <location>
        <begin position="284"/>
        <end position="309"/>
    </location>
</feature>
<evidence type="ECO:0000256" key="5">
    <source>
        <dbReference type="ARBA" id="ARBA00023136"/>
    </source>
</evidence>
<dbReference type="PANTHER" id="PTHR33885:SF3">
    <property type="entry name" value="PHAGE SHOCK PROTEIN C"/>
    <property type="match status" value="1"/>
</dbReference>
<accession>A0A9E2NN78</accession>
<evidence type="ECO:0000256" key="6">
    <source>
        <dbReference type="SAM" id="MobiDB-lite"/>
    </source>
</evidence>
<reference evidence="10" key="1">
    <citation type="journal article" date="2021" name="PeerJ">
        <title>Extensive microbial diversity within the chicken gut microbiome revealed by metagenomics and culture.</title>
        <authorList>
            <person name="Gilroy R."/>
            <person name="Ravi A."/>
            <person name="Getino M."/>
            <person name="Pursley I."/>
            <person name="Horton D.L."/>
            <person name="Alikhan N.F."/>
            <person name="Baker D."/>
            <person name="Gharbi K."/>
            <person name="Hall N."/>
            <person name="Watson M."/>
            <person name="Adriaenssens E.M."/>
            <person name="Foster-Nyarko E."/>
            <person name="Jarju S."/>
            <person name="Secka A."/>
            <person name="Antonio M."/>
            <person name="Oren A."/>
            <person name="Chaudhuri R.R."/>
            <person name="La Ragione R."/>
            <person name="Hildebrand F."/>
            <person name="Pallen M.J."/>
        </authorList>
    </citation>
    <scope>NUCLEOTIDE SEQUENCE</scope>
    <source>
        <strain evidence="10">B3-3758</strain>
    </source>
</reference>
<feature type="transmembrane region" description="Helical" evidence="7">
    <location>
        <begin position="321"/>
        <end position="342"/>
    </location>
</feature>
<dbReference type="Proteomes" id="UP000824236">
    <property type="component" value="Unassembled WGS sequence"/>
</dbReference>
<keyword evidence="5 7" id="KW-0472">Membrane</keyword>
<dbReference type="EMBL" id="JAHLFO010000052">
    <property type="protein sequence ID" value="MBU3813719.1"/>
    <property type="molecule type" value="Genomic_DNA"/>
</dbReference>
<keyword evidence="3 7" id="KW-0812">Transmembrane</keyword>
<feature type="domain" description="Phage shock protein PspC N-terminal" evidence="8">
    <location>
        <begin position="108"/>
        <end position="165"/>
    </location>
</feature>
<dbReference type="GO" id="GO:0005886">
    <property type="term" value="C:plasma membrane"/>
    <property type="evidence" value="ECO:0007669"/>
    <property type="project" value="UniProtKB-SubCell"/>
</dbReference>
<proteinExistence type="predicted"/>
<feature type="transmembrane region" description="Helical" evidence="7">
    <location>
        <begin position="244"/>
        <end position="272"/>
    </location>
</feature>
<feature type="transmembrane region" description="Helical" evidence="7">
    <location>
        <begin position="216"/>
        <end position="238"/>
    </location>
</feature>
<dbReference type="InterPro" id="IPR007168">
    <property type="entry name" value="Phageshock_PspC_N"/>
</dbReference>
<gene>
    <name evidence="10" type="ORF">H9791_04330</name>
</gene>
<sequence>MKKTLTVNLGGRVFNIDDDAYRLLDNYLNNLRHHFRKEAGADEIVDDIERRISELFSERCPAEREVITLADVEAVIARMGKPEEMEQDDTEDDAPNLGRQHVADMPHRRLFRDPDDKILGGVFSGLAAYFGLDTGLLRLLMFVLLLTTTGFMIPVYIVCWMVIPLARTAADKLSMRGEAVTVENIGRTVTDGFERVSRGVNDYVRSGKPRTFLQKLCDALVTLVGWMLKIVLIALAIICSPILLAVALAFVALLFAAVVVLIGGGAALISLFPMYDMVLPFSPLPVIVMCISGILLVAIPLIAIVWAIFRQVFNWQPMSAGLKWTLLVLWLVSATCFGICFVMQGPELPLMMELFNA</sequence>
<feature type="transmembrane region" description="Helical" evidence="7">
    <location>
        <begin position="143"/>
        <end position="166"/>
    </location>
</feature>
<comment type="caution">
    <text evidence="10">The sequence shown here is derived from an EMBL/GenBank/DDBJ whole genome shotgun (WGS) entry which is preliminary data.</text>
</comment>
<evidence type="ECO:0000256" key="4">
    <source>
        <dbReference type="ARBA" id="ARBA00022989"/>
    </source>
</evidence>
<reference evidence="10" key="2">
    <citation type="submission" date="2021-04" db="EMBL/GenBank/DDBJ databases">
        <authorList>
            <person name="Gilroy R."/>
        </authorList>
    </citation>
    <scope>NUCLEOTIDE SEQUENCE</scope>
    <source>
        <strain evidence="10">B3-3758</strain>
    </source>
</reference>
<evidence type="ECO:0000256" key="7">
    <source>
        <dbReference type="SAM" id="Phobius"/>
    </source>
</evidence>
<dbReference type="AlphaFoldDB" id="A0A9E2NN78"/>
<feature type="compositionally biased region" description="Acidic residues" evidence="6">
    <location>
        <begin position="85"/>
        <end position="94"/>
    </location>
</feature>
<protein>
    <submittedName>
        <fullName evidence="10">PspC domain-containing protein</fullName>
    </submittedName>
</protein>
<evidence type="ECO:0000259" key="8">
    <source>
        <dbReference type="Pfam" id="PF04024"/>
    </source>
</evidence>
<dbReference type="InterPro" id="IPR052027">
    <property type="entry name" value="PspC"/>
</dbReference>
<dbReference type="PANTHER" id="PTHR33885">
    <property type="entry name" value="PHAGE SHOCK PROTEIN C"/>
    <property type="match status" value="1"/>
</dbReference>
<keyword evidence="2" id="KW-1003">Cell membrane</keyword>
<evidence type="ECO:0000259" key="9">
    <source>
        <dbReference type="Pfam" id="PF22571"/>
    </source>
</evidence>
<dbReference type="Pfam" id="PF04024">
    <property type="entry name" value="PspC"/>
    <property type="match status" value="1"/>
</dbReference>
<comment type="subcellular location">
    <subcellularLocation>
        <location evidence="1">Cell membrane</location>
        <topology evidence="1">Single-pass membrane protein</topology>
    </subcellularLocation>
</comment>
<feature type="transmembrane region" description="Helical" evidence="7">
    <location>
        <begin position="118"/>
        <end position="137"/>
    </location>
</feature>
<evidence type="ECO:0000256" key="1">
    <source>
        <dbReference type="ARBA" id="ARBA00004162"/>
    </source>
</evidence>
<evidence type="ECO:0000313" key="11">
    <source>
        <dbReference type="Proteomes" id="UP000824236"/>
    </source>
</evidence>
<feature type="domain" description="PspC-related transmembrane region" evidence="9">
    <location>
        <begin position="202"/>
        <end position="345"/>
    </location>
</feature>
<dbReference type="InterPro" id="IPR054321">
    <property type="entry name" value="PspC-rel_TM"/>
</dbReference>
<feature type="region of interest" description="Disordered" evidence="6">
    <location>
        <begin position="80"/>
        <end position="99"/>
    </location>
</feature>
<evidence type="ECO:0000256" key="3">
    <source>
        <dbReference type="ARBA" id="ARBA00022692"/>
    </source>
</evidence>
<dbReference type="Pfam" id="PF22571">
    <property type="entry name" value="LiaI-LiaF-TM_PspC"/>
    <property type="match status" value="1"/>
</dbReference>
<evidence type="ECO:0000313" key="10">
    <source>
        <dbReference type="EMBL" id="MBU3813719.1"/>
    </source>
</evidence>
<organism evidence="10 11">
    <name type="scientific">Candidatus Bacteroides intestinipullorum</name>
    <dbReference type="NCBI Taxonomy" id="2838471"/>
    <lineage>
        <taxon>Bacteria</taxon>
        <taxon>Pseudomonadati</taxon>
        <taxon>Bacteroidota</taxon>
        <taxon>Bacteroidia</taxon>
        <taxon>Bacteroidales</taxon>
        <taxon>Bacteroidaceae</taxon>
        <taxon>Bacteroides</taxon>
    </lineage>
</organism>
<keyword evidence="4 7" id="KW-1133">Transmembrane helix</keyword>
<evidence type="ECO:0000256" key="2">
    <source>
        <dbReference type="ARBA" id="ARBA00022475"/>
    </source>
</evidence>
<name>A0A9E2NN78_9BACE</name>